<accession>A0ACC2N9S6</accession>
<dbReference type="EMBL" id="CM056744">
    <property type="protein sequence ID" value="KAJ8667092.1"/>
    <property type="molecule type" value="Genomic_DNA"/>
</dbReference>
<keyword evidence="2" id="KW-1185">Reference proteome</keyword>
<reference evidence="1" key="1">
    <citation type="submission" date="2023-04" db="EMBL/GenBank/DDBJ databases">
        <title>A chromosome-level genome assembly of the parasitoid wasp Eretmocerus hayati.</title>
        <authorList>
            <person name="Zhong Y."/>
            <person name="Liu S."/>
            <person name="Liu Y."/>
        </authorList>
    </citation>
    <scope>NUCLEOTIDE SEQUENCE</scope>
    <source>
        <strain evidence="1">ZJU_SS_LIU_2023</strain>
    </source>
</reference>
<evidence type="ECO:0000313" key="2">
    <source>
        <dbReference type="Proteomes" id="UP001239111"/>
    </source>
</evidence>
<protein>
    <submittedName>
        <fullName evidence="1">Uncharacterized protein</fullName>
    </submittedName>
</protein>
<comment type="caution">
    <text evidence="1">The sequence shown here is derived from an EMBL/GenBank/DDBJ whole genome shotgun (WGS) entry which is preliminary data.</text>
</comment>
<sequence>MSIGNAVTPLGLGHHNRASLLNSTPRIDESPRGRHLRGRWRLHNHLQGDFLHDQESSNSIKSRSSDHQQFLALTSTPRHSWLRSRLSRCSVSPILLEDDEEGNKDLEPICCANAHEIGEFFS</sequence>
<organism evidence="1 2">
    <name type="scientific">Eretmocerus hayati</name>
    <dbReference type="NCBI Taxonomy" id="131215"/>
    <lineage>
        <taxon>Eukaryota</taxon>
        <taxon>Metazoa</taxon>
        <taxon>Ecdysozoa</taxon>
        <taxon>Arthropoda</taxon>
        <taxon>Hexapoda</taxon>
        <taxon>Insecta</taxon>
        <taxon>Pterygota</taxon>
        <taxon>Neoptera</taxon>
        <taxon>Endopterygota</taxon>
        <taxon>Hymenoptera</taxon>
        <taxon>Apocrita</taxon>
        <taxon>Proctotrupomorpha</taxon>
        <taxon>Chalcidoidea</taxon>
        <taxon>Aphelinidae</taxon>
        <taxon>Aphelininae</taxon>
        <taxon>Eretmocerus</taxon>
    </lineage>
</organism>
<dbReference type="Proteomes" id="UP001239111">
    <property type="component" value="Chromosome 4"/>
</dbReference>
<evidence type="ECO:0000313" key="1">
    <source>
        <dbReference type="EMBL" id="KAJ8667092.1"/>
    </source>
</evidence>
<gene>
    <name evidence="1" type="ORF">QAD02_008754</name>
</gene>
<name>A0ACC2N9S6_9HYME</name>
<proteinExistence type="predicted"/>